<dbReference type="AlphaFoldDB" id="A0A9P7FS56"/>
<gene>
    <name evidence="2" type="ORF">H0H81_008476</name>
</gene>
<accession>A0A9P7FS56</accession>
<keyword evidence="1" id="KW-0812">Transmembrane</keyword>
<evidence type="ECO:0000256" key="1">
    <source>
        <dbReference type="SAM" id="Phobius"/>
    </source>
</evidence>
<feature type="transmembrane region" description="Helical" evidence="1">
    <location>
        <begin position="107"/>
        <end position="127"/>
    </location>
</feature>
<keyword evidence="1" id="KW-0472">Membrane</keyword>
<protein>
    <submittedName>
        <fullName evidence="2">Uncharacterized protein</fullName>
    </submittedName>
</protein>
<organism evidence="2 3">
    <name type="scientific">Sphagnurus paluster</name>
    <dbReference type="NCBI Taxonomy" id="117069"/>
    <lineage>
        <taxon>Eukaryota</taxon>
        <taxon>Fungi</taxon>
        <taxon>Dikarya</taxon>
        <taxon>Basidiomycota</taxon>
        <taxon>Agaricomycotina</taxon>
        <taxon>Agaricomycetes</taxon>
        <taxon>Agaricomycetidae</taxon>
        <taxon>Agaricales</taxon>
        <taxon>Tricholomatineae</taxon>
        <taxon>Lyophyllaceae</taxon>
        <taxon>Sphagnurus</taxon>
    </lineage>
</organism>
<feature type="transmembrane region" description="Helical" evidence="1">
    <location>
        <begin position="30"/>
        <end position="50"/>
    </location>
</feature>
<feature type="transmembrane region" description="Helical" evidence="1">
    <location>
        <begin position="139"/>
        <end position="160"/>
    </location>
</feature>
<feature type="transmembrane region" description="Helical" evidence="1">
    <location>
        <begin position="254"/>
        <end position="272"/>
    </location>
</feature>
<keyword evidence="3" id="KW-1185">Reference proteome</keyword>
<reference evidence="2" key="1">
    <citation type="submission" date="2021-02" db="EMBL/GenBank/DDBJ databases">
        <authorList>
            <person name="Nieuwenhuis M."/>
            <person name="Van De Peppel L.J.J."/>
        </authorList>
    </citation>
    <scope>NUCLEOTIDE SEQUENCE</scope>
    <source>
        <strain evidence="2">D49</strain>
    </source>
</reference>
<feature type="transmembrane region" description="Helical" evidence="1">
    <location>
        <begin position="222"/>
        <end position="242"/>
    </location>
</feature>
<proteinExistence type="predicted"/>
<dbReference type="EMBL" id="JABCKI010005949">
    <property type="protein sequence ID" value="KAG5636305.1"/>
    <property type="molecule type" value="Genomic_DNA"/>
</dbReference>
<comment type="caution">
    <text evidence="2">The sequence shown here is derived from an EMBL/GenBank/DDBJ whole genome shotgun (WGS) entry which is preliminary data.</text>
</comment>
<evidence type="ECO:0000313" key="2">
    <source>
        <dbReference type="EMBL" id="KAG5636305.1"/>
    </source>
</evidence>
<keyword evidence="1" id="KW-1133">Transmembrane helix</keyword>
<feature type="transmembrane region" description="Helical" evidence="1">
    <location>
        <begin position="180"/>
        <end position="201"/>
    </location>
</feature>
<reference evidence="2" key="2">
    <citation type="submission" date="2021-10" db="EMBL/GenBank/DDBJ databases">
        <title>Phylogenomics reveals ancestral predisposition of the termite-cultivated fungus Termitomyces towards a domesticated lifestyle.</title>
        <authorList>
            <person name="Auxier B."/>
            <person name="Grum-Grzhimaylo A."/>
            <person name="Cardenas M.E."/>
            <person name="Lodge J.D."/>
            <person name="Laessoe T."/>
            <person name="Pedersen O."/>
            <person name="Smith M.E."/>
            <person name="Kuyper T.W."/>
            <person name="Franco-Molano E.A."/>
            <person name="Baroni T.J."/>
            <person name="Aanen D.K."/>
        </authorList>
    </citation>
    <scope>NUCLEOTIDE SEQUENCE</scope>
    <source>
        <strain evidence="2">D49</strain>
    </source>
</reference>
<dbReference type="OrthoDB" id="3235847at2759"/>
<sequence length="338" mass="36823">MDSQPPPNTAQIFLPPGFTLEQYLVLQGNLVKIAITVAVAFAIILWDYFAQLPDEIALYSTKDKKIWRAPPTWFFVILRYSGIIATLPSLFFTSIQSQYCQVAVTTSQVGAVLVVASSGGIFCYRVLAIWNGVKVVQALVALMFLAMMTCWIAVATQYSAITGPATAFGSNCQMRPIVSWAPISYASSVAFDTVVLLLTLAKLHGNLATTKSRVGKQIYRDNLVYFLLTAVTNITVLSIQALGAEYDQIKPTAVPFSTLMTVTMGTRVFLNLKLFDKRQERAAAGIPLSIGSNSSSGLSHHRYQSTGLNTPGLNTTQSMPIVVDVKGGHYEDRIGYGI</sequence>
<feature type="transmembrane region" description="Helical" evidence="1">
    <location>
        <begin position="71"/>
        <end position="95"/>
    </location>
</feature>
<evidence type="ECO:0000313" key="3">
    <source>
        <dbReference type="Proteomes" id="UP000717328"/>
    </source>
</evidence>
<name>A0A9P7FS56_9AGAR</name>
<dbReference type="Proteomes" id="UP000717328">
    <property type="component" value="Unassembled WGS sequence"/>
</dbReference>